<dbReference type="Proteomes" id="UP000199387">
    <property type="component" value="Unassembled WGS sequence"/>
</dbReference>
<dbReference type="InterPro" id="IPR001763">
    <property type="entry name" value="Rhodanese-like_dom"/>
</dbReference>
<dbReference type="NCBIfam" id="NF008750">
    <property type="entry name" value="PRK11784.1-2"/>
    <property type="match status" value="1"/>
</dbReference>
<reference evidence="3 4" key="1">
    <citation type="submission" date="2016-10" db="EMBL/GenBank/DDBJ databases">
        <authorList>
            <person name="de Groot N.N."/>
        </authorList>
    </citation>
    <scope>NUCLEOTIDE SEQUENCE [LARGE SCALE GENOMIC DNA]</scope>
    <source>
        <strain evidence="3 4">DSM 45514</strain>
    </source>
</reference>
<dbReference type="OrthoDB" id="9808735at2"/>
<evidence type="ECO:0000313" key="4">
    <source>
        <dbReference type="Proteomes" id="UP000199387"/>
    </source>
</evidence>
<dbReference type="Pfam" id="PF26341">
    <property type="entry name" value="AAA_SelU"/>
    <property type="match status" value="1"/>
</dbReference>
<dbReference type="SUPFAM" id="SSF52540">
    <property type="entry name" value="P-loop containing nucleoside triphosphate hydrolases"/>
    <property type="match status" value="1"/>
</dbReference>
<evidence type="ECO:0000256" key="1">
    <source>
        <dbReference type="ARBA" id="ARBA00023266"/>
    </source>
</evidence>
<dbReference type="RefSeq" id="WP_091572365.1">
    <property type="nucleotide sequence ID" value="NZ_FMZA01000021.1"/>
</dbReference>
<dbReference type="AlphaFoldDB" id="A0A1G6QD90"/>
<gene>
    <name evidence="3" type="ORF">SAMN04488112_1217</name>
</gene>
<dbReference type="NCBIfam" id="TIGR03167">
    <property type="entry name" value="tRNA_sel_U_synt"/>
    <property type="match status" value="1"/>
</dbReference>
<evidence type="ECO:0000259" key="2">
    <source>
        <dbReference type="PROSITE" id="PS50206"/>
    </source>
</evidence>
<dbReference type="InterPro" id="IPR058840">
    <property type="entry name" value="AAA_SelU"/>
</dbReference>
<feature type="domain" description="Rhodanese" evidence="2">
    <location>
        <begin position="11"/>
        <end position="128"/>
    </location>
</feature>
<organism evidence="3 4">
    <name type="scientific">Melghirimyces thermohalophilus</name>
    <dbReference type="NCBI Taxonomy" id="1236220"/>
    <lineage>
        <taxon>Bacteria</taxon>
        <taxon>Bacillati</taxon>
        <taxon>Bacillota</taxon>
        <taxon>Bacilli</taxon>
        <taxon>Bacillales</taxon>
        <taxon>Thermoactinomycetaceae</taxon>
        <taxon>Melghirimyces</taxon>
    </lineage>
</organism>
<proteinExistence type="predicted"/>
<dbReference type="STRING" id="1236220.SAMN04488112_1217"/>
<dbReference type="PANTHER" id="PTHR30401">
    <property type="entry name" value="TRNA 2-SELENOURIDINE SYNTHASE"/>
    <property type="match status" value="1"/>
</dbReference>
<dbReference type="Pfam" id="PF00581">
    <property type="entry name" value="Rhodanese"/>
    <property type="match status" value="1"/>
</dbReference>
<accession>A0A1G6QD90</accession>
<keyword evidence="1" id="KW-0711">Selenium</keyword>
<dbReference type="InterPro" id="IPR027417">
    <property type="entry name" value="P-loop_NTPase"/>
</dbReference>
<name>A0A1G6QD90_9BACL</name>
<sequence>MRDIDVKQAIKEKNVQWIDVRSPREFAEATVPGAVNVPLFDNEERAEIGTIYKKQGKQAAIRQGMEIVSPKIPHLVDAMLEQSAGRTPLLFCWRGGMRSESMATFLDLAREPALRLEGGYRAYREHVVNRLENIPIYFRFVVLHGLTGVGKTALLHRIQDQEVPVLDLEGLAGHRGSAFGSLGETHPRNQRMFDALLLKELERYREEPYVFIEAESKRIGRVQLPDFMVKAKDDGIPVLVEASESSRVDHILDTYLQQHPTKEFQRQVMGAISRIERRLPPDTRKALWDWAERGEYRPLVRTLLTQYYDPRYQYSQARYQYVLHIQSDDMDQAAAELVSFHHRLLKEQTALHP</sequence>
<dbReference type="Gene3D" id="3.40.250.10">
    <property type="entry name" value="Rhodanese-like domain"/>
    <property type="match status" value="1"/>
</dbReference>
<dbReference type="InterPro" id="IPR036873">
    <property type="entry name" value="Rhodanese-like_dom_sf"/>
</dbReference>
<dbReference type="GO" id="GO:0043828">
    <property type="term" value="F:tRNA 2-selenouridine synthase activity"/>
    <property type="evidence" value="ECO:0007669"/>
    <property type="project" value="InterPro"/>
</dbReference>
<evidence type="ECO:0000313" key="3">
    <source>
        <dbReference type="EMBL" id="SDC90273.1"/>
    </source>
</evidence>
<dbReference type="EMBL" id="FMZA01000021">
    <property type="protein sequence ID" value="SDC90273.1"/>
    <property type="molecule type" value="Genomic_DNA"/>
</dbReference>
<dbReference type="PROSITE" id="PS50206">
    <property type="entry name" value="RHODANESE_3"/>
    <property type="match status" value="1"/>
</dbReference>
<dbReference type="SMART" id="SM00450">
    <property type="entry name" value="RHOD"/>
    <property type="match status" value="1"/>
</dbReference>
<protein>
    <submittedName>
        <fullName evidence="3">tRNA 2-selenouridine synthase</fullName>
    </submittedName>
</protein>
<dbReference type="PANTHER" id="PTHR30401:SF0">
    <property type="entry name" value="TRNA 2-SELENOURIDINE SYNTHASE"/>
    <property type="match status" value="1"/>
</dbReference>
<dbReference type="NCBIfam" id="NF008752">
    <property type="entry name" value="PRK11784.1-4"/>
    <property type="match status" value="1"/>
</dbReference>
<dbReference type="InterPro" id="IPR017582">
    <property type="entry name" value="SelU"/>
</dbReference>
<keyword evidence="4" id="KW-1185">Reference proteome</keyword>
<dbReference type="GO" id="GO:0002098">
    <property type="term" value="P:tRNA wobble uridine modification"/>
    <property type="evidence" value="ECO:0007669"/>
    <property type="project" value="InterPro"/>
</dbReference>
<dbReference type="SUPFAM" id="SSF52821">
    <property type="entry name" value="Rhodanese/Cell cycle control phosphatase"/>
    <property type="match status" value="1"/>
</dbReference>